<evidence type="ECO:0000313" key="3">
    <source>
        <dbReference type="Proteomes" id="UP000244178"/>
    </source>
</evidence>
<dbReference type="Gene3D" id="3.40.50.10610">
    <property type="entry name" value="ABC-type transport auxiliary lipoprotein component"/>
    <property type="match status" value="1"/>
</dbReference>
<gene>
    <name evidence="2" type="ORF">C5U62_04570</name>
</gene>
<feature type="signal peptide" evidence="1">
    <location>
        <begin position="1"/>
        <end position="17"/>
    </location>
</feature>
<accession>A0A2T6GSX1</accession>
<evidence type="ECO:0000256" key="1">
    <source>
        <dbReference type="SAM" id="SignalP"/>
    </source>
</evidence>
<keyword evidence="1" id="KW-0732">Signal</keyword>
<name>A0A2T6GSX1_9PSED</name>
<dbReference type="RefSeq" id="WP_060839223.1">
    <property type="nucleotide sequence ID" value="NZ_PIZE01000004.1"/>
</dbReference>
<dbReference type="AlphaFoldDB" id="A0A2T6GSX1"/>
<proteinExistence type="predicted"/>
<sequence length="173" mass="18380">MQSLRCVSLAMAALLMAGCTSFTGQSSPELSKNARWGVLPLVNYSQTPQAGERSEQILLSVLSSRGLQPQVYSGAPGQGEPALLDDSERLAGAMDWAREQKLDYVVSGSVEEWQYKNGLDGEPAVGISLRVVEAGTGKVLWSNSGARAGWSRESLAGAAQKVLDKLVGGLRIE</sequence>
<organism evidence="2 3">
    <name type="scientific">Pseudomonas protegens</name>
    <dbReference type="NCBI Taxonomy" id="380021"/>
    <lineage>
        <taxon>Bacteria</taxon>
        <taxon>Pseudomonadati</taxon>
        <taxon>Pseudomonadota</taxon>
        <taxon>Gammaproteobacteria</taxon>
        <taxon>Pseudomonadales</taxon>
        <taxon>Pseudomonadaceae</taxon>
        <taxon>Pseudomonas</taxon>
    </lineage>
</organism>
<comment type="caution">
    <text evidence="2">The sequence shown here is derived from an EMBL/GenBank/DDBJ whole genome shotgun (WGS) entry which is preliminary data.</text>
</comment>
<reference evidence="2 3" key="1">
    <citation type="submission" date="2018-03" db="EMBL/GenBank/DDBJ databases">
        <title>Draft genome sequence of the plant growth promoting rhizobacterium Pseudomonas protegens strain BNJ-SS-45 isolated from wheat (Triticum aestivum) rhizosphere.</title>
        <authorList>
            <person name="Bajpai A."/>
            <person name="Shende K."/>
            <person name="Meena N."/>
            <person name="Upadhyayula S.R."/>
            <person name="Suravajhala P."/>
            <person name="Medicherla K.M."/>
            <person name="Johri B.N."/>
        </authorList>
    </citation>
    <scope>NUCLEOTIDE SEQUENCE [LARGE SCALE GENOMIC DNA]</scope>
    <source>
        <strain evidence="2 3">BNJ-SS-45</strain>
    </source>
</reference>
<evidence type="ECO:0000313" key="2">
    <source>
        <dbReference type="EMBL" id="PUA47258.1"/>
    </source>
</evidence>
<feature type="chain" id="PRO_5015586769" evidence="1">
    <location>
        <begin position="18"/>
        <end position="173"/>
    </location>
</feature>
<dbReference type="PROSITE" id="PS51257">
    <property type="entry name" value="PROKAR_LIPOPROTEIN"/>
    <property type="match status" value="1"/>
</dbReference>
<dbReference type="Proteomes" id="UP000244178">
    <property type="component" value="Unassembled WGS sequence"/>
</dbReference>
<protein>
    <submittedName>
        <fullName evidence="2">Penicillin-binding protein activator LpoB</fullName>
    </submittedName>
</protein>
<dbReference type="EMBL" id="PYJM01000001">
    <property type="protein sequence ID" value="PUA47258.1"/>
    <property type="molecule type" value="Genomic_DNA"/>
</dbReference>